<sequence>MRSFVRSTGGLIVVLALLILGVWTAITASGMVSPFNLPGPAVVGSEFVAVMGESSTYSNVLVTLFELFVAFGAAALAGVATGLAVGASRLLREAYEPLLSNLNSIPFIVLYPVITLTLGIGVESKMVFAFLCAYFPIAIGATTAVAGVDPTLVAAGRAMGARGLTLARKVRFPAVKEKLVGSLRMGLTIALIAVIGAEYIAGSQGLGYMIASSGQMFDMPRVIAYVLVTLVVAFVLDWAGRLAGGKKVVSNV</sequence>
<reference evidence="9 10" key="1">
    <citation type="submission" date="2018-07" db="EMBL/GenBank/DDBJ databases">
        <title>Genome sequence of Rhodococcus rhodnii ATCC 35071 from Rhodnius prolixus.</title>
        <authorList>
            <person name="Patel V."/>
            <person name="Vogel K.J."/>
        </authorList>
    </citation>
    <scope>NUCLEOTIDE SEQUENCE [LARGE SCALE GENOMIC DNA]</scope>
    <source>
        <strain evidence="9 10">ATCC 35071</strain>
    </source>
</reference>
<gene>
    <name evidence="9" type="ORF">DW322_09870</name>
</gene>
<comment type="caution">
    <text evidence="9">The sequence shown here is derived from an EMBL/GenBank/DDBJ whole genome shotgun (WGS) entry which is preliminary data.</text>
</comment>
<keyword evidence="2 7" id="KW-0813">Transport</keyword>
<dbReference type="InterPro" id="IPR035906">
    <property type="entry name" value="MetI-like_sf"/>
</dbReference>
<keyword evidence="4 7" id="KW-0812">Transmembrane</keyword>
<feature type="transmembrane region" description="Helical" evidence="7">
    <location>
        <begin position="60"/>
        <end position="86"/>
    </location>
</feature>
<feature type="transmembrane region" description="Helical" evidence="7">
    <location>
        <begin position="98"/>
        <end position="122"/>
    </location>
</feature>
<name>A0A6P2CD63_9NOCA</name>
<keyword evidence="6 7" id="KW-0472">Membrane</keyword>
<evidence type="ECO:0000256" key="5">
    <source>
        <dbReference type="ARBA" id="ARBA00022989"/>
    </source>
</evidence>
<keyword evidence="5 7" id="KW-1133">Transmembrane helix</keyword>
<dbReference type="PANTHER" id="PTHR30151">
    <property type="entry name" value="ALKANE SULFONATE ABC TRANSPORTER-RELATED, MEMBRANE SUBUNIT"/>
    <property type="match status" value="1"/>
</dbReference>
<dbReference type="InterPro" id="IPR000515">
    <property type="entry name" value="MetI-like"/>
</dbReference>
<feature type="transmembrane region" description="Helical" evidence="7">
    <location>
        <begin position="128"/>
        <end position="158"/>
    </location>
</feature>
<comment type="similarity">
    <text evidence="7">Belongs to the binding-protein-dependent transport system permease family.</text>
</comment>
<evidence type="ECO:0000313" key="9">
    <source>
        <dbReference type="EMBL" id="TXG90473.1"/>
    </source>
</evidence>
<dbReference type="RefSeq" id="WP_010839351.1">
    <property type="nucleotide sequence ID" value="NZ_QRCM01000001.1"/>
</dbReference>
<evidence type="ECO:0000256" key="4">
    <source>
        <dbReference type="ARBA" id="ARBA00022692"/>
    </source>
</evidence>
<dbReference type="Proteomes" id="UP000471120">
    <property type="component" value="Unassembled WGS sequence"/>
</dbReference>
<accession>A0A6P2CD63</accession>
<feature type="transmembrane region" description="Helical" evidence="7">
    <location>
        <begin position="222"/>
        <end position="240"/>
    </location>
</feature>
<dbReference type="Pfam" id="PF00528">
    <property type="entry name" value="BPD_transp_1"/>
    <property type="match status" value="1"/>
</dbReference>
<evidence type="ECO:0000256" key="7">
    <source>
        <dbReference type="RuleBase" id="RU363032"/>
    </source>
</evidence>
<dbReference type="PROSITE" id="PS50928">
    <property type="entry name" value="ABC_TM1"/>
    <property type="match status" value="1"/>
</dbReference>
<evidence type="ECO:0000256" key="3">
    <source>
        <dbReference type="ARBA" id="ARBA00022475"/>
    </source>
</evidence>
<keyword evidence="3" id="KW-1003">Cell membrane</keyword>
<dbReference type="EMBL" id="QRCM01000001">
    <property type="protein sequence ID" value="TXG90473.1"/>
    <property type="molecule type" value="Genomic_DNA"/>
</dbReference>
<evidence type="ECO:0000256" key="2">
    <source>
        <dbReference type="ARBA" id="ARBA00022448"/>
    </source>
</evidence>
<proteinExistence type="inferred from homology"/>
<evidence type="ECO:0000259" key="8">
    <source>
        <dbReference type="PROSITE" id="PS50928"/>
    </source>
</evidence>
<protein>
    <submittedName>
        <fullName evidence="9">ABC transporter permease</fullName>
    </submittedName>
</protein>
<evidence type="ECO:0000313" key="10">
    <source>
        <dbReference type="Proteomes" id="UP000471120"/>
    </source>
</evidence>
<dbReference type="GO" id="GO:0005886">
    <property type="term" value="C:plasma membrane"/>
    <property type="evidence" value="ECO:0007669"/>
    <property type="project" value="UniProtKB-SubCell"/>
</dbReference>
<dbReference type="AlphaFoldDB" id="A0A6P2CD63"/>
<feature type="transmembrane region" description="Helical" evidence="7">
    <location>
        <begin position="179"/>
        <end position="202"/>
    </location>
</feature>
<evidence type="ECO:0000256" key="1">
    <source>
        <dbReference type="ARBA" id="ARBA00004651"/>
    </source>
</evidence>
<evidence type="ECO:0000256" key="6">
    <source>
        <dbReference type="ARBA" id="ARBA00023136"/>
    </source>
</evidence>
<dbReference type="SUPFAM" id="SSF161098">
    <property type="entry name" value="MetI-like"/>
    <property type="match status" value="1"/>
</dbReference>
<organism evidence="9 10">
    <name type="scientific">Rhodococcus rhodnii</name>
    <dbReference type="NCBI Taxonomy" id="38312"/>
    <lineage>
        <taxon>Bacteria</taxon>
        <taxon>Bacillati</taxon>
        <taxon>Actinomycetota</taxon>
        <taxon>Actinomycetes</taxon>
        <taxon>Mycobacteriales</taxon>
        <taxon>Nocardiaceae</taxon>
        <taxon>Rhodococcus</taxon>
    </lineage>
</organism>
<dbReference type="PANTHER" id="PTHR30151:SF0">
    <property type="entry name" value="ABC TRANSPORTER PERMEASE PROTEIN MJ0413-RELATED"/>
    <property type="match status" value="1"/>
</dbReference>
<feature type="domain" description="ABC transmembrane type-1" evidence="8">
    <location>
        <begin position="60"/>
        <end position="240"/>
    </location>
</feature>
<comment type="subcellular location">
    <subcellularLocation>
        <location evidence="1 7">Cell membrane</location>
        <topology evidence="1 7">Multi-pass membrane protein</topology>
    </subcellularLocation>
</comment>
<dbReference type="GO" id="GO:0055085">
    <property type="term" value="P:transmembrane transport"/>
    <property type="evidence" value="ECO:0007669"/>
    <property type="project" value="InterPro"/>
</dbReference>
<dbReference type="Gene3D" id="1.10.3720.10">
    <property type="entry name" value="MetI-like"/>
    <property type="match status" value="1"/>
</dbReference>